<name>A0A9W4QUI6_PSEHA</name>
<evidence type="ECO:0000313" key="2">
    <source>
        <dbReference type="Proteomes" id="UP001152447"/>
    </source>
</evidence>
<comment type="caution">
    <text evidence="1">The sequence shown here is derived from an EMBL/GenBank/DDBJ whole genome shotgun (WGS) entry which is preliminary data.</text>
</comment>
<accession>A0A9W4QUI6</accession>
<dbReference type="AlphaFoldDB" id="A0A9W4QUI6"/>
<evidence type="ECO:0000313" key="1">
    <source>
        <dbReference type="EMBL" id="CAH9054217.1"/>
    </source>
</evidence>
<dbReference type="EMBL" id="CAMAPB010000010">
    <property type="protein sequence ID" value="CAH9054217.1"/>
    <property type="molecule type" value="Genomic_DNA"/>
</dbReference>
<dbReference type="Pfam" id="PF12119">
    <property type="entry name" value="DUF3581"/>
    <property type="match status" value="1"/>
</dbReference>
<gene>
    <name evidence="1" type="ORF">PSEHALCIP103_00984</name>
</gene>
<organism evidence="1 2">
    <name type="scientific">Pseudoalteromonas haloplanktis</name>
    <name type="common">Alteromonas haloplanktis</name>
    <dbReference type="NCBI Taxonomy" id="228"/>
    <lineage>
        <taxon>Bacteria</taxon>
        <taxon>Pseudomonadati</taxon>
        <taxon>Pseudomonadota</taxon>
        <taxon>Gammaproteobacteria</taxon>
        <taxon>Alteromonadales</taxon>
        <taxon>Pseudoalteromonadaceae</taxon>
        <taxon>Pseudoalteromonas</taxon>
    </lineage>
</organism>
<dbReference type="InterPro" id="IPR021974">
    <property type="entry name" value="DUF3581"/>
</dbReference>
<dbReference type="RefSeq" id="WP_262976287.1">
    <property type="nucleotide sequence ID" value="NZ_CAMAPB010000010.1"/>
</dbReference>
<protein>
    <recommendedName>
        <fullName evidence="3">DUF3581 domain-containing protein</fullName>
    </recommendedName>
</protein>
<sequence>MLSPYYQQHADYVSISREQGCRFAKCVADDYNPLHDKDAKKFCAPGDLLFSLVLDRYGISERMEFTFAGMVDENTKLNFPEQPGEEFDVNHGEKVILKVKRDGKTSKCPTLTNSLIKNYVEFSGAAFPHVIIPLMGKQAVMINPARPMIIYESMIINLNNIDIKSPTLEFAEPSFEYAGKRGKITLRFNLLENGEKVGFGEKHMVVSGIREYCQSTVDDLIAFYNERKATLKPA</sequence>
<evidence type="ECO:0008006" key="3">
    <source>
        <dbReference type="Google" id="ProtNLM"/>
    </source>
</evidence>
<reference evidence="1" key="1">
    <citation type="submission" date="2022-07" db="EMBL/GenBank/DDBJ databases">
        <authorList>
            <person name="Criscuolo A."/>
        </authorList>
    </citation>
    <scope>NUCLEOTIDE SEQUENCE</scope>
    <source>
        <strain evidence="1">CIP103197</strain>
    </source>
</reference>
<proteinExistence type="predicted"/>
<dbReference type="Proteomes" id="UP001152447">
    <property type="component" value="Unassembled WGS sequence"/>
</dbReference>
<keyword evidence="2" id="KW-1185">Reference proteome</keyword>